<evidence type="ECO:0000313" key="2">
    <source>
        <dbReference type="Proteomes" id="UP000287605"/>
    </source>
</evidence>
<dbReference type="OrthoDB" id="1692166at2"/>
<dbReference type="EMBL" id="NGKA01000033">
    <property type="protein sequence ID" value="RSU08865.1"/>
    <property type="molecule type" value="Genomic_DNA"/>
</dbReference>
<evidence type="ECO:0000313" key="1">
    <source>
        <dbReference type="EMBL" id="RSU08865.1"/>
    </source>
</evidence>
<organism evidence="1 2">
    <name type="scientific">Vagococcus elongatus</name>
    <dbReference type="NCBI Taxonomy" id="180344"/>
    <lineage>
        <taxon>Bacteria</taxon>
        <taxon>Bacillati</taxon>
        <taxon>Bacillota</taxon>
        <taxon>Bacilli</taxon>
        <taxon>Lactobacillales</taxon>
        <taxon>Enterococcaceae</taxon>
        <taxon>Vagococcus</taxon>
    </lineage>
</organism>
<gene>
    <name evidence="1" type="ORF">CBF29_12980</name>
</gene>
<sequence length="125" mass="14705">MALKNLFQFREFNHVKFFEGKVFEFTNVTPWTDFHTKEILGKKVELTIIEDNTEYRKKANGEVPQNNKYEKITVKLHEDISVPLNTKVIIDEIVKVSIYGEYQNQLSIEARRIIPQATFKKGVEK</sequence>
<dbReference type="AlphaFoldDB" id="A0A430AL94"/>
<dbReference type="Proteomes" id="UP000287605">
    <property type="component" value="Unassembled WGS sequence"/>
</dbReference>
<dbReference type="RefSeq" id="WP_126810136.1">
    <property type="nucleotide sequence ID" value="NZ_NGKA01000033.1"/>
</dbReference>
<keyword evidence="2" id="KW-1185">Reference proteome</keyword>
<name>A0A430AL94_9ENTE</name>
<comment type="caution">
    <text evidence="1">The sequence shown here is derived from an EMBL/GenBank/DDBJ whole genome shotgun (WGS) entry which is preliminary data.</text>
</comment>
<accession>A0A430AL94</accession>
<protein>
    <submittedName>
        <fullName evidence="1">Uncharacterized protein</fullName>
    </submittedName>
</protein>
<proteinExistence type="predicted"/>
<reference evidence="1 2" key="1">
    <citation type="submission" date="2017-05" db="EMBL/GenBank/DDBJ databases">
        <title>Vagococcus spp. assemblies.</title>
        <authorList>
            <person name="Gulvik C.A."/>
        </authorList>
    </citation>
    <scope>NUCLEOTIDE SEQUENCE [LARGE SCALE GENOMIC DNA]</scope>
    <source>
        <strain evidence="1 2">CCUG 51432</strain>
    </source>
</reference>